<evidence type="ECO:0000313" key="10">
    <source>
        <dbReference type="EMBL" id="PHD63339.1"/>
    </source>
</evidence>
<evidence type="ECO:0000256" key="7">
    <source>
        <dbReference type="ARBA" id="ARBA00047942"/>
    </source>
</evidence>
<dbReference type="InterPro" id="IPR011639">
    <property type="entry name" value="MethylTrfase_TaqI-like_dom"/>
</dbReference>
<dbReference type="CDD" id="cd02440">
    <property type="entry name" value="AdoMet_MTases"/>
    <property type="match status" value="1"/>
</dbReference>
<dbReference type="GO" id="GO:0003677">
    <property type="term" value="F:DNA binding"/>
    <property type="evidence" value="ECO:0007669"/>
    <property type="project" value="UniProtKB-KW"/>
</dbReference>
<dbReference type="PROSITE" id="PS00092">
    <property type="entry name" value="N6_MTASE"/>
    <property type="match status" value="1"/>
</dbReference>
<protein>
    <recommendedName>
        <fullName evidence="1">site-specific DNA-methyltransferase (adenine-specific)</fullName>
        <ecNumber evidence="1">2.1.1.72</ecNumber>
    </recommendedName>
</protein>
<dbReference type="PANTHER" id="PTHR33841:SF6">
    <property type="entry name" value="TYPE II METHYLTRANSFERASE M.HINDII"/>
    <property type="match status" value="1"/>
</dbReference>
<evidence type="ECO:0000256" key="6">
    <source>
        <dbReference type="ARBA" id="ARBA00023125"/>
    </source>
</evidence>
<comment type="caution">
    <text evidence="10">The sequence shown here is derived from an EMBL/GenBank/DDBJ whole genome shotgun (WGS) entry which is preliminary data.</text>
</comment>
<evidence type="ECO:0000256" key="3">
    <source>
        <dbReference type="ARBA" id="ARBA00022679"/>
    </source>
</evidence>
<dbReference type="InterPro" id="IPR025931">
    <property type="entry name" value="TaqI_C"/>
</dbReference>
<evidence type="ECO:0000256" key="2">
    <source>
        <dbReference type="ARBA" id="ARBA00022603"/>
    </source>
</evidence>
<dbReference type="GO" id="GO:0032259">
    <property type="term" value="P:methylation"/>
    <property type="evidence" value="ECO:0007669"/>
    <property type="project" value="UniProtKB-KW"/>
</dbReference>
<accession>A0A2B5Y1B5</accession>
<dbReference type="GO" id="GO:0009007">
    <property type="term" value="F:site-specific DNA-methyltransferase (adenine-specific) activity"/>
    <property type="evidence" value="ECO:0007669"/>
    <property type="project" value="UniProtKB-EC"/>
</dbReference>
<name>A0A2B5Y1B5_9BACI</name>
<dbReference type="EC" id="2.1.1.72" evidence="1"/>
<proteinExistence type="predicted"/>
<dbReference type="Pfam" id="PF12950">
    <property type="entry name" value="TaqI_C"/>
    <property type="match status" value="1"/>
</dbReference>
<dbReference type="EMBL" id="NUSQ01000151">
    <property type="protein sequence ID" value="PHD63339.1"/>
    <property type="molecule type" value="Genomic_DNA"/>
</dbReference>
<dbReference type="PRINTS" id="PR00507">
    <property type="entry name" value="N12N6MTFRASE"/>
</dbReference>
<evidence type="ECO:0000256" key="4">
    <source>
        <dbReference type="ARBA" id="ARBA00022691"/>
    </source>
</evidence>
<sequence>MFENISEYDFGSDLSVNILGHVFEQSISDIEEFKSELLGKALDKNSGKRKKNGIFYTPPYITHFIISKTINEWLNEQKEKLGFSKLPVLPAFDKKMSAQQKGAYTKALNTHIKFWEDYQDVLRNIKILDPACASGAFLVSAFDFLFEEGKKVNNELSELKGGLISLFDLDKHILKNNLFGIDINRESIEITKLSLWIKTANKFDPLTSLDNNICYGDSLVDEVFPEESFDIVLGNPPYVRQELITHLKPDLEMKYKVYHSSLDLFGYFYEKSLYLLKKDGYIGFISNSFSKTNSSIYLREFLVNNSRFIYYVDFTGVQIFEGATTYPVVMVLKKDNQYKKNLFRYYKINKEELNTLSSHFEERSILINQNQIDNSNWDFVSEEEQNLKKRLFSSKTIKEKFGKTYYGLKTGLNKAFIIDKSVYELLTVESSELMVPYLEGKDLTKWSIGKVDKWLIYIQKGWTKKTFGENLTEESAKELMIKKYPLLFNHLLQFKKEAIKRYDKGDFWWELRSCDYIEKFKQTKICWPNLQNAPKFLIDDTYYFLNAPAVMLSTNEKWLLGVLNSSLSWYILKSLCVVRNGGYIEVKPQFFDKFPLPILKQIPLDLENKVDEIMELNKKIENNKVRFIEYFQSEFSLSKTSKKLNNFYHLDFKEFTKELVKQTVILTQQDKYELMGVFNTESEKINSSLNLLSKLEKELDELVFILYKISDKEKNVIKNII</sequence>
<organism evidence="10 11">
    <name type="scientific">Bacillus toyonensis</name>
    <dbReference type="NCBI Taxonomy" id="155322"/>
    <lineage>
        <taxon>Bacteria</taxon>
        <taxon>Bacillati</taxon>
        <taxon>Bacillota</taxon>
        <taxon>Bacilli</taxon>
        <taxon>Bacillales</taxon>
        <taxon>Bacillaceae</taxon>
        <taxon>Bacillus</taxon>
        <taxon>Bacillus cereus group</taxon>
    </lineage>
</organism>
<evidence type="ECO:0000256" key="1">
    <source>
        <dbReference type="ARBA" id="ARBA00011900"/>
    </source>
</evidence>
<evidence type="ECO:0000256" key="5">
    <source>
        <dbReference type="ARBA" id="ARBA00022747"/>
    </source>
</evidence>
<dbReference type="RefSeq" id="WP_100062245.1">
    <property type="nucleotide sequence ID" value="NZ_NUSQ01000151.1"/>
</dbReference>
<dbReference type="InterPro" id="IPR002052">
    <property type="entry name" value="DNA_methylase_N6_adenine_CS"/>
</dbReference>
<dbReference type="Gene3D" id="3.40.50.150">
    <property type="entry name" value="Vaccinia Virus protein VP39"/>
    <property type="match status" value="1"/>
</dbReference>
<dbReference type="PANTHER" id="PTHR33841">
    <property type="entry name" value="DNA METHYLTRANSFERASE YEEA-RELATED"/>
    <property type="match status" value="1"/>
</dbReference>
<keyword evidence="2" id="KW-0489">Methyltransferase</keyword>
<keyword evidence="4" id="KW-0949">S-adenosyl-L-methionine</keyword>
<dbReference type="InterPro" id="IPR050953">
    <property type="entry name" value="N4_N6_ade-DNA_methylase"/>
</dbReference>
<dbReference type="SUPFAM" id="SSF53335">
    <property type="entry name" value="S-adenosyl-L-methionine-dependent methyltransferases"/>
    <property type="match status" value="1"/>
</dbReference>
<keyword evidence="6" id="KW-0238">DNA-binding</keyword>
<keyword evidence="5" id="KW-0680">Restriction system</keyword>
<dbReference type="InterPro" id="IPR029063">
    <property type="entry name" value="SAM-dependent_MTases_sf"/>
</dbReference>
<dbReference type="Pfam" id="PF07669">
    <property type="entry name" value="Eco57I"/>
    <property type="match status" value="1"/>
</dbReference>
<dbReference type="AlphaFoldDB" id="A0A2B5Y1B5"/>
<evidence type="ECO:0000313" key="11">
    <source>
        <dbReference type="Proteomes" id="UP000225997"/>
    </source>
</evidence>
<evidence type="ECO:0000259" key="9">
    <source>
        <dbReference type="Pfam" id="PF12950"/>
    </source>
</evidence>
<dbReference type="GO" id="GO:0009307">
    <property type="term" value="P:DNA restriction-modification system"/>
    <property type="evidence" value="ECO:0007669"/>
    <property type="project" value="UniProtKB-KW"/>
</dbReference>
<feature type="domain" description="Type II methyltransferase M.TaqI-like" evidence="8">
    <location>
        <begin position="176"/>
        <end position="320"/>
    </location>
</feature>
<evidence type="ECO:0000259" key="8">
    <source>
        <dbReference type="Pfam" id="PF07669"/>
    </source>
</evidence>
<dbReference type="Proteomes" id="UP000225997">
    <property type="component" value="Unassembled WGS sequence"/>
</dbReference>
<comment type="catalytic activity">
    <reaction evidence="7">
        <text>a 2'-deoxyadenosine in DNA + S-adenosyl-L-methionine = an N(6)-methyl-2'-deoxyadenosine in DNA + S-adenosyl-L-homocysteine + H(+)</text>
        <dbReference type="Rhea" id="RHEA:15197"/>
        <dbReference type="Rhea" id="RHEA-COMP:12418"/>
        <dbReference type="Rhea" id="RHEA-COMP:12419"/>
        <dbReference type="ChEBI" id="CHEBI:15378"/>
        <dbReference type="ChEBI" id="CHEBI:57856"/>
        <dbReference type="ChEBI" id="CHEBI:59789"/>
        <dbReference type="ChEBI" id="CHEBI:90615"/>
        <dbReference type="ChEBI" id="CHEBI:90616"/>
        <dbReference type="EC" id="2.1.1.72"/>
    </reaction>
</comment>
<keyword evidence="3" id="KW-0808">Transferase</keyword>
<reference evidence="10 11" key="1">
    <citation type="submission" date="2017-09" db="EMBL/GenBank/DDBJ databases">
        <title>Large-scale bioinformatics analysis of Bacillus genomes uncovers conserved roles of natural products in bacterial physiology.</title>
        <authorList>
            <consortium name="Agbiome Team Llc"/>
            <person name="Bleich R.M."/>
            <person name="Grubbs K.J."/>
            <person name="Santa Maria K.C."/>
            <person name="Allen S.E."/>
            <person name="Farag S."/>
            <person name="Shank E.A."/>
            <person name="Bowers A."/>
        </authorList>
    </citation>
    <scope>NUCLEOTIDE SEQUENCE [LARGE SCALE GENOMIC DNA]</scope>
    <source>
        <strain evidence="10 11">AFS044250</strain>
    </source>
</reference>
<feature type="domain" description="TaqI-like C-terminal specificity" evidence="9">
    <location>
        <begin position="436"/>
        <end position="596"/>
    </location>
</feature>
<gene>
    <name evidence="10" type="ORF">COF40_25250</name>
</gene>